<evidence type="ECO:0008006" key="5">
    <source>
        <dbReference type="Google" id="ProtNLM"/>
    </source>
</evidence>
<organism evidence="3 4">
    <name type="scientific">Candida glabrata (strain ATCC 2001 / BCRC 20586 / JCM 3761 / NBRC 0622 / NRRL Y-65 / CBS 138)</name>
    <name type="common">Yeast</name>
    <name type="synonym">Nakaseomyces glabratus</name>
    <dbReference type="NCBI Taxonomy" id="284593"/>
    <lineage>
        <taxon>Eukaryota</taxon>
        <taxon>Fungi</taxon>
        <taxon>Dikarya</taxon>
        <taxon>Ascomycota</taxon>
        <taxon>Saccharomycotina</taxon>
        <taxon>Saccharomycetes</taxon>
        <taxon>Saccharomycetales</taxon>
        <taxon>Saccharomycetaceae</taxon>
        <taxon>Nakaseomyces</taxon>
    </lineage>
</organism>
<sequence length="198" mass="23556">MAKQGQEELTVSFSEQLLDPNLSFPDYQQTTRQLTLNRARCVDPTLIDTFLRNLRHGSDDVIKQKLNNYSKQTEHRNDTRLQKCDSLIHREIYPNWQVRDSIIDFCAAQATQLKYELDQQKSSEVIRTTVDTRLDPYSVRDLQHEEEKKYKQWNDLNNWVENNRTIEGILRGSSDHFLKQNCDQNVDYLRKFWDLSSK</sequence>
<dbReference type="eggNOG" id="ENOG502S17Q">
    <property type="taxonomic scope" value="Eukaryota"/>
</dbReference>
<dbReference type="PIRSF" id="PIRSF022603">
    <property type="entry name" value="UCP022603"/>
    <property type="match status" value="1"/>
</dbReference>
<dbReference type="PANTHER" id="PTHR31905:SF2">
    <property type="entry name" value="PROTEIN MIX23"/>
    <property type="match status" value="1"/>
</dbReference>
<reference evidence="3 4" key="1">
    <citation type="journal article" date="2004" name="Nature">
        <title>Genome evolution in yeasts.</title>
        <authorList>
            <consortium name="Genolevures"/>
            <person name="Dujon B."/>
            <person name="Sherman D."/>
            <person name="Fischer G."/>
            <person name="Durrens P."/>
            <person name="Casaregola S."/>
            <person name="Lafontaine I."/>
            <person name="de Montigny J."/>
            <person name="Marck C."/>
            <person name="Neuveglise C."/>
            <person name="Talla E."/>
            <person name="Goffard N."/>
            <person name="Frangeul L."/>
            <person name="Aigle M."/>
            <person name="Anthouard V."/>
            <person name="Babour A."/>
            <person name="Barbe V."/>
            <person name="Barnay S."/>
            <person name="Blanchin S."/>
            <person name="Beckerich J.M."/>
            <person name="Beyne E."/>
            <person name="Bleykasten C."/>
            <person name="Boisrame A."/>
            <person name="Boyer J."/>
            <person name="Cattolico L."/>
            <person name="Confanioleri F."/>
            <person name="de Daruvar A."/>
            <person name="Despons L."/>
            <person name="Fabre E."/>
            <person name="Fairhead C."/>
            <person name="Ferry-Dumazet H."/>
            <person name="Groppi A."/>
            <person name="Hantraye F."/>
            <person name="Hennequin C."/>
            <person name="Jauniaux N."/>
            <person name="Joyet P."/>
            <person name="Kachouri R."/>
            <person name="Kerrest A."/>
            <person name="Koszul R."/>
            <person name="Lemaire M."/>
            <person name="Lesur I."/>
            <person name="Ma L."/>
            <person name="Muller H."/>
            <person name="Nicaud J.M."/>
            <person name="Nikolski M."/>
            <person name="Oztas S."/>
            <person name="Ozier-Kalogeropoulos O."/>
            <person name="Pellenz S."/>
            <person name="Potier S."/>
            <person name="Richard G.F."/>
            <person name="Straub M.L."/>
            <person name="Suleau A."/>
            <person name="Swennene D."/>
            <person name="Tekaia F."/>
            <person name="Wesolowski-Louvel M."/>
            <person name="Westhof E."/>
            <person name="Wirth B."/>
            <person name="Zeniou-Meyer M."/>
            <person name="Zivanovic I."/>
            <person name="Bolotin-Fukuhara M."/>
            <person name="Thierry A."/>
            <person name="Bouchier C."/>
            <person name="Caudron B."/>
            <person name="Scarpelli C."/>
            <person name="Gaillardin C."/>
            <person name="Weissenbach J."/>
            <person name="Wincker P."/>
            <person name="Souciet J.L."/>
        </authorList>
    </citation>
    <scope>NUCLEOTIDE SEQUENCE [LARGE SCALE GENOMIC DNA]</scope>
    <source>
        <strain evidence="4">ATCC 2001 / BCRC 20586 / JCM 3761 / NBRC 0622 / NRRL Y-65 / CBS 138</strain>
    </source>
</reference>
<protein>
    <recommendedName>
        <fullName evidence="5">Mitochondrial intermembrane space cysteine motif-containing protein MIX23</fullName>
    </recommendedName>
</protein>
<name>Q6FJ44_CANGA</name>
<dbReference type="CGD" id="CAL0136627">
    <property type="gene designation" value="CAGL0M09339g"/>
</dbReference>
<evidence type="ECO:0000313" key="3">
    <source>
        <dbReference type="EMBL" id="CAG62728.1"/>
    </source>
</evidence>
<dbReference type="AlphaFoldDB" id="Q6FJ44"/>
<dbReference type="Proteomes" id="UP000002428">
    <property type="component" value="Chromosome M"/>
</dbReference>
<dbReference type="InterPro" id="IPR016805">
    <property type="entry name" value="MIX23_fungal"/>
</dbReference>
<proteinExistence type="inferred from homology"/>
<dbReference type="GO" id="GO:1903955">
    <property type="term" value="P:positive regulation of protein targeting to mitochondrion"/>
    <property type="evidence" value="ECO:0007669"/>
    <property type="project" value="EnsemblFungi"/>
</dbReference>
<keyword evidence="4" id="KW-1185">Reference proteome</keyword>
<gene>
    <name evidence="2 3" type="ordered locus">CAGL0M09339g</name>
</gene>
<dbReference type="EMBL" id="CR380959">
    <property type="protein sequence ID" value="CAG62728.1"/>
    <property type="molecule type" value="Genomic_DNA"/>
</dbReference>
<dbReference type="VEuPathDB" id="FungiDB:CAGL0M09339g"/>
<dbReference type="Pfam" id="PF09774">
    <property type="entry name" value="MIX23"/>
    <property type="match status" value="1"/>
</dbReference>
<evidence type="ECO:0000256" key="1">
    <source>
        <dbReference type="ARBA" id="ARBA00024204"/>
    </source>
</evidence>
<dbReference type="InParanoid" id="Q6FJ44"/>
<comment type="similarity">
    <text evidence="1">Belongs to the MIX23 family.</text>
</comment>
<dbReference type="GO" id="GO:0005758">
    <property type="term" value="C:mitochondrial intermembrane space"/>
    <property type="evidence" value="ECO:0007669"/>
    <property type="project" value="EnsemblFungi"/>
</dbReference>
<dbReference type="FunCoup" id="Q6FJ44">
    <property type="interactions" value="23"/>
</dbReference>
<evidence type="ECO:0000313" key="2">
    <source>
        <dbReference type="CGD" id="CAL0136627"/>
    </source>
</evidence>
<dbReference type="PANTHER" id="PTHR31905">
    <property type="entry name" value="COILED-COIL DOMAIN-CONTAINING PROTEIN 58"/>
    <property type="match status" value="1"/>
</dbReference>
<evidence type="ECO:0000313" key="4">
    <source>
        <dbReference type="Proteomes" id="UP000002428"/>
    </source>
</evidence>
<accession>Q6FJ44</accession>
<dbReference type="OMA" id="QFCFNER"/>
<dbReference type="KEGG" id="cgr:2891314"/>
<dbReference type="InterPro" id="IPR019171">
    <property type="entry name" value="MIX23"/>
</dbReference>
<dbReference type="HOGENOM" id="CLU_118733_0_0_1"/>